<reference evidence="1 2" key="1">
    <citation type="submission" date="2014-04" db="EMBL/GenBank/DDBJ databases">
        <authorList>
            <consortium name="DOE Joint Genome Institute"/>
            <person name="Kuo A."/>
            <person name="Kohler A."/>
            <person name="Costa M.D."/>
            <person name="Nagy L.G."/>
            <person name="Floudas D."/>
            <person name="Copeland A."/>
            <person name="Barry K.W."/>
            <person name="Cichocki N."/>
            <person name="Veneault-Fourrey C."/>
            <person name="LaButti K."/>
            <person name="Lindquist E.A."/>
            <person name="Lipzen A."/>
            <person name="Lundell T."/>
            <person name="Morin E."/>
            <person name="Murat C."/>
            <person name="Sun H."/>
            <person name="Tunlid A."/>
            <person name="Henrissat B."/>
            <person name="Grigoriev I.V."/>
            <person name="Hibbett D.S."/>
            <person name="Martin F."/>
            <person name="Nordberg H.P."/>
            <person name="Cantor M.N."/>
            <person name="Hua S.X."/>
        </authorList>
    </citation>
    <scope>NUCLEOTIDE SEQUENCE [LARGE SCALE GENOMIC DNA]</scope>
    <source>
        <strain evidence="1 2">441</strain>
    </source>
</reference>
<organism evidence="1 2">
    <name type="scientific">Pisolithus microcarpus 441</name>
    <dbReference type="NCBI Taxonomy" id="765257"/>
    <lineage>
        <taxon>Eukaryota</taxon>
        <taxon>Fungi</taxon>
        <taxon>Dikarya</taxon>
        <taxon>Basidiomycota</taxon>
        <taxon>Agaricomycotina</taxon>
        <taxon>Agaricomycetes</taxon>
        <taxon>Agaricomycetidae</taxon>
        <taxon>Boletales</taxon>
        <taxon>Sclerodermatineae</taxon>
        <taxon>Pisolithaceae</taxon>
        <taxon>Pisolithus</taxon>
    </lineage>
</organism>
<sequence length="101" mass="10839">MTTTSARPSANFSTRPPTRLPIPMLLIFQVSRLAPACPHISILSIPTTPSTPNTLIPLPPFTCAQQAGDPSVMISLERNAGPKPGFLPPVHTPCNRTCILR</sequence>
<reference evidence="2" key="2">
    <citation type="submission" date="2015-01" db="EMBL/GenBank/DDBJ databases">
        <title>Evolutionary Origins and Diversification of the Mycorrhizal Mutualists.</title>
        <authorList>
            <consortium name="DOE Joint Genome Institute"/>
            <consortium name="Mycorrhizal Genomics Consortium"/>
            <person name="Kohler A."/>
            <person name="Kuo A."/>
            <person name="Nagy L.G."/>
            <person name="Floudas D."/>
            <person name="Copeland A."/>
            <person name="Barry K.W."/>
            <person name="Cichocki N."/>
            <person name="Veneault-Fourrey C."/>
            <person name="LaButti K."/>
            <person name="Lindquist E.A."/>
            <person name="Lipzen A."/>
            <person name="Lundell T."/>
            <person name="Morin E."/>
            <person name="Murat C."/>
            <person name="Riley R."/>
            <person name="Ohm R."/>
            <person name="Sun H."/>
            <person name="Tunlid A."/>
            <person name="Henrissat B."/>
            <person name="Grigoriev I.V."/>
            <person name="Hibbett D.S."/>
            <person name="Martin F."/>
        </authorList>
    </citation>
    <scope>NUCLEOTIDE SEQUENCE [LARGE SCALE GENOMIC DNA]</scope>
    <source>
        <strain evidence="2">441</strain>
    </source>
</reference>
<dbReference type="EMBL" id="KN833760">
    <property type="protein sequence ID" value="KIK20706.1"/>
    <property type="molecule type" value="Genomic_DNA"/>
</dbReference>
<gene>
    <name evidence="1" type="ORF">PISMIDRAFT_575816</name>
</gene>
<evidence type="ECO:0000313" key="2">
    <source>
        <dbReference type="Proteomes" id="UP000054018"/>
    </source>
</evidence>
<accession>A0A0C9YV94</accession>
<dbReference type="Proteomes" id="UP000054018">
    <property type="component" value="Unassembled WGS sequence"/>
</dbReference>
<dbReference type="HOGENOM" id="CLU_2292806_0_0_1"/>
<protein>
    <submittedName>
        <fullName evidence="1">Uncharacterized protein</fullName>
    </submittedName>
</protein>
<dbReference type="AlphaFoldDB" id="A0A0C9YV94"/>
<name>A0A0C9YV94_9AGAM</name>
<keyword evidence="2" id="KW-1185">Reference proteome</keyword>
<evidence type="ECO:0000313" key="1">
    <source>
        <dbReference type="EMBL" id="KIK20706.1"/>
    </source>
</evidence>
<proteinExistence type="predicted"/>